<dbReference type="SUPFAM" id="SSF63748">
    <property type="entry name" value="Tudor/PWWP/MBT"/>
    <property type="match status" value="1"/>
</dbReference>
<dbReference type="InterPro" id="IPR016197">
    <property type="entry name" value="Chromo-like_dom_sf"/>
</dbReference>
<dbReference type="EMBL" id="MNPL01007346">
    <property type="protein sequence ID" value="OQR74804.1"/>
    <property type="molecule type" value="Genomic_DNA"/>
</dbReference>
<feature type="region of interest" description="Disordered" evidence="9">
    <location>
        <begin position="816"/>
        <end position="992"/>
    </location>
</feature>
<dbReference type="PANTHER" id="PTHR13964:SF27">
    <property type="entry name" value="HAT-TRICK, ISOFORM D"/>
    <property type="match status" value="1"/>
</dbReference>
<feature type="compositionally biased region" description="Acidic residues" evidence="9">
    <location>
        <begin position="1214"/>
        <end position="1223"/>
    </location>
</feature>
<reference evidence="11 12" key="1">
    <citation type="journal article" date="2017" name="Gigascience">
        <title>Draft genome of the honey bee ectoparasitic mite, Tropilaelaps mercedesae, is shaped by the parasitic life history.</title>
        <authorList>
            <person name="Dong X."/>
            <person name="Armstrong S.D."/>
            <person name="Xia D."/>
            <person name="Makepeace B.L."/>
            <person name="Darby A.C."/>
            <person name="Kadowaki T."/>
        </authorList>
    </citation>
    <scope>NUCLEOTIDE SEQUENCE [LARGE SCALE GENOMIC DNA]</scope>
    <source>
        <strain evidence="11">Wuxi-XJTLU</strain>
    </source>
</reference>
<feature type="compositionally biased region" description="Basic and acidic residues" evidence="9">
    <location>
        <begin position="1594"/>
        <end position="1616"/>
    </location>
</feature>
<feature type="region of interest" description="Disordered" evidence="9">
    <location>
        <begin position="1209"/>
        <end position="1387"/>
    </location>
</feature>
<dbReference type="GO" id="GO:0000976">
    <property type="term" value="F:transcription cis-regulatory region binding"/>
    <property type="evidence" value="ECO:0007669"/>
    <property type="project" value="TreeGrafter"/>
</dbReference>
<feature type="compositionally biased region" description="Low complexity" evidence="9">
    <location>
        <begin position="549"/>
        <end position="560"/>
    </location>
</feature>
<feature type="compositionally biased region" description="Basic residues" evidence="9">
    <location>
        <begin position="1867"/>
        <end position="1877"/>
    </location>
</feature>
<feature type="compositionally biased region" description="Basic and acidic residues" evidence="9">
    <location>
        <begin position="1670"/>
        <end position="1690"/>
    </location>
</feature>
<evidence type="ECO:0000256" key="9">
    <source>
        <dbReference type="SAM" id="MobiDB-lite"/>
    </source>
</evidence>
<feature type="compositionally biased region" description="Basic and acidic residues" evidence="9">
    <location>
        <begin position="912"/>
        <end position="932"/>
    </location>
</feature>
<feature type="compositionally biased region" description="Polar residues" evidence="9">
    <location>
        <begin position="1048"/>
        <end position="1063"/>
    </location>
</feature>
<feature type="region of interest" description="Disordered" evidence="9">
    <location>
        <begin position="1474"/>
        <end position="1502"/>
    </location>
</feature>
<feature type="compositionally biased region" description="Basic and acidic residues" evidence="9">
    <location>
        <begin position="940"/>
        <end position="980"/>
    </location>
</feature>
<feature type="compositionally biased region" description="Basic and acidic residues" evidence="9">
    <location>
        <begin position="1163"/>
        <end position="1178"/>
    </location>
</feature>
<comment type="caution">
    <text evidence="11">The sequence shown here is derived from an EMBL/GenBank/DDBJ whole genome shotgun (WGS) entry which is preliminary data.</text>
</comment>
<keyword evidence="1" id="KW-1017">Isopeptide bond</keyword>
<feature type="compositionally biased region" description="Gly residues" evidence="9">
    <location>
        <begin position="1855"/>
        <end position="1866"/>
    </location>
</feature>
<dbReference type="Pfam" id="PF08169">
    <property type="entry name" value="RBB1NT"/>
    <property type="match status" value="1"/>
</dbReference>
<feature type="region of interest" description="Disordered" evidence="9">
    <location>
        <begin position="121"/>
        <end position="213"/>
    </location>
</feature>
<keyword evidence="5" id="KW-0805">Transcription regulation</keyword>
<evidence type="ECO:0000313" key="12">
    <source>
        <dbReference type="Proteomes" id="UP000192247"/>
    </source>
</evidence>
<dbReference type="InterPro" id="IPR012603">
    <property type="entry name" value="ARID4A/B_PWWP"/>
</dbReference>
<feature type="region of interest" description="Disordered" evidence="9">
    <location>
        <begin position="336"/>
        <end position="391"/>
    </location>
</feature>
<feature type="compositionally biased region" description="Basic and acidic residues" evidence="9">
    <location>
        <begin position="882"/>
        <end position="893"/>
    </location>
</feature>
<proteinExistence type="predicted"/>
<dbReference type="InterPro" id="IPR002999">
    <property type="entry name" value="Tudor"/>
</dbReference>
<keyword evidence="12" id="KW-1185">Reference proteome</keyword>
<dbReference type="Gene3D" id="1.10.150.60">
    <property type="entry name" value="ARID DNA-binding domain"/>
    <property type="match status" value="1"/>
</dbReference>
<feature type="compositionally biased region" description="Basic and acidic residues" evidence="9">
    <location>
        <begin position="617"/>
        <end position="652"/>
    </location>
</feature>
<dbReference type="InterPro" id="IPR001606">
    <property type="entry name" value="ARID_dom"/>
</dbReference>
<evidence type="ECO:0000256" key="2">
    <source>
        <dbReference type="ARBA" id="ARBA00022553"/>
    </source>
</evidence>
<feature type="compositionally biased region" description="Low complexity" evidence="9">
    <location>
        <begin position="607"/>
        <end position="616"/>
    </location>
</feature>
<keyword evidence="7" id="KW-0804">Transcription</keyword>
<feature type="compositionally biased region" description="Basic and acidic residues" evidence="9">
    <location>
        <begin position="677"/>
        <end position="692"/>
    </location>
</feature>
<dbReference type="GO" id="GO:0005694">
    <property type="term" value="C:chromosome"/>
    <property type="evidence" value="ECO:0007669"/>
    <property type="project" value="UniProtKB-ARBA"/>
</dbReference>
<dbReference type="PROSITE" id="PS51011">
    <property type="entry name" value="ARID"/>
    <property type="match status" value="1"/>
</dbReference>
<protein>
    <recommendedName>
        <fullName evidence="10">ARID domain-containing protein</fullName>
    </recommendedName>
</protein>
<feature type="compositionally biased region" description="Basic and acidic residues" evidence="9">
    <location>
        <begin position="348"/>
        <end position="375"/>
    </location>
</feature>
<dbReference type="InterPro" id="IPR036431">
    <property type="entry name" value="ARID_dom_sf"/>
</dbReference>
<evidence type="ECO:0000313" key="11">
    <source>
        <dbReference type="EMBL" id="OQR74804.1"/>
    </source>
</evidence>
<dbReference type="GO" id="GO:0006357">
    <property type="term" value="P:regulation of transcription by RNA polymerase II"/>
    <property type="evidence" value="ECO:0007669"/>
    <property type="project" value="TreeGrafter"/>
</dbReference>
<feature type="compositionally biased region" description="Polar residues" evidence="9">
    <location>
        <begin position="1830"/>
        <end position="1841"/>
    </location>
</feature>
<feature type="compositionally biased region" description="Basic and acidic residues" evidence="9">
    <location>
        <begin position="1490"/>
        <end position="1502"/>
    </location>
</feature>
<evidence type="ECO:0000256" key="4">
    <source>
        <dbReference type="ARBA" id="ARBA00022853"/>
    </source>
</evidence>
<keyword evidence="3" id="KW-0832">Ubl conjugation</keyword>
<keyword evidence="4" id="KW-0156">Chromatin regulator</keyword>
<dbReference type="SUPFAM" id="SSF54160">
    <property type="entry name" value="Chromo domain-like"/>
    <property type="match status" value="1"/>
</dbReference>
<feature type="compositionally biased region" description="Basic and acidic residues" evidence="9">
    <location>
        <begin position="699"/>
        <end position="710"/>
    </location>
</feature>
<evidence type="ECO:0000256" key="6">
    <source>
        <dbReference type="ARBA" id="ARBA00023125"/>
    </source>
</evidence>
<dbReference type="Pfam" id="PF11717">
    <property type="entry name" value="Tudor-knot"/>
    <property type="match status" value="1"/>
</dbReference>
<feature type="compositionally biased region" description="Basic residues" evidence="9">
    <location>
        <begin position="1110"/>
        <end position="1122"/>
    </location>
</feature>
<feature type="region of interest" description="Disordered" evidence="9">
    <location>
        <begin position="492"/>
        <end position="748"/>
    </location>
</feature>
<dbReference type="InterPro" id="IPR051232">
    <property type="entry name" value="ARID/SWI1_ChromRemod"/>
</dbReference>
<keyword evidence="8" id="KW-0539">Nucleus</keyword>
<feature type="compositionally biased region" description="Basic and acidic residues" evidence="9">
    <location>
        <begin position="561"/>
        <end position="574"/>
    </location>
</feature>
<dbReference type="Gene3D" id="2.30.30.140">
    <property type="match status" value="3"/>
</dbReference>
<dbReference type="PANTHER" id="PTHR13964">
    <property type="entry name" value="RBP-RELATED"/>
    <property type="match status" value="1"/>
</dbReference>
<feature type="compositionally biased region" description="Basic and acidic residues" evidence="9">
    <location>
        <begin position="1889"/>
        <end position="1898"/>
    </location>
</feature>
<evidence type="ECO:0000259" key="10">
    <source>
        <dbReference type="PROSITE" id="PS51011"/>
    </source>
</evidence>
<feature type="region of interest" description="Disordered" evidence="9">
    <location>
        <begin position="1029"/>
        <end position="1188"/>
    </location>
</feature>
<feature type="compositionally biased region" description="Polar residues" evidence="9">
    <location>
        <begin position="1722"/>
        <end position="1733"/>
    </location>
</feature>
<feature type="domain" description="ARID" evidence="10">
    <location>
        <begin position="389"/>
        <end position="482"/>
    </location>
</feature>
<feature type="region of interest" description="Disordered" evidence="9">
    <location>
        <begin position="1584"/>
        <end position="1655"/>
    </location>
</feature>
<dbReference type="SMART" id="SM00333">
    <property type="entry name" value="TUDOR"/>
    <property type="match status" value="2"/>
</dbReference>
<dbReference type="Pfam" id="PF01388">
    <property type="entry name" value="ARID"/>
    <property type="match status" value="1"/>
</dbReference>
<feature type="region of interest" description="Disordered" evidence="9">
    <location>
        <begin position="1668"/>
        <end position="1939"/>
    </location>
</feature>
<keyword evidence="6" id="KW-0238">DNA-binding</keyword>
<feature type="region of interest" description="Disordered" evidence="9">
    <location>
        <begin position="234"/>
        <end position="253"/>
    </location>
</feature>
<feature type="compositionally biased region" description="Polar residues" evidence="9">
    <location>
        <begin position="1768"/>
        <end position="1783"/>
    </location>
</feature>
<feature type="compositionally biased region" description="Basic and acidic residues" evidence="9">
    <location>
        <begin position="1064"/>
        <end position="1109"/>
    </location>
</feature>
<keyword evidence="2" id="KW-0597">Phosphoprotein</keyword>
<feature type="compositionally biased region" description="Acidic residues" evidence="9">
    <location>
        <begin position="376"/>
        <end position="388"/>
    </location>
</feature>
<feature type="compositionally biased region" description="Acidic residues" evidence="9">
    <location>
        <begin position="1584"/>
        <end position="1593"/>
    </location>
</feature>
<organism evidence="11 12">
    <name type="scientific">Tropilaelaps mercedesae</name>
    <dbReference type="NCBI Taxonomy" id="418985"/>
    <lineage>
        <taxon>Eukaryota</taxon>
        <taxon>Metazoa</taxon>
        <taxon>Ecdysozoa</taxon>
        <taxon>Arthropoda</taxon>
        <taxon>Chelicerata</taxon>
        <taxon>Arachnida</taxon>
        <taxon>Acari</taxon>
        <taxon>Parasitiformes</taxon>
        <taxon>Mesostigmata</taxon>
        <taxon>Gamasina</taxon>
        <taxon>Dermanyssoidea</taxon>
        <taxon>Laelapidae</taxon>
        <taxon>Tropilaelaps</taxon>
    </lineage>
</organism>
<feature type="compositionally biased region" description="Low complexity" evidence="9">
    <location>
        <begin position="575"/>
        <end position="585"/>
    </location>
</feature>
<dbReference type="GO" id="GO:0006325">
    <property type="term" value="P:chromatin organization"/>
    <property type="evidence" value="ECO:0007669"/>
    <property type="project" value="UniProtKB-KW"/>
</dbReference>
<feature type="compositionally biased region" description="Basic and acidic residues" evidence="9">
    <location>
        <begin position="1128"/>
        <end position="1144"/>
    </location>
</feature>
<dbReference type="SMART" id="SM00501">
    <property type="entry name" value="BRIGHT"/>
    <property type="match status" value="1"/>
</dbReference>
<dbReference type="OrthoDB" id="10068428at2759"/>
<evidence type="ECO:0000256" key="5">
    <source>
        <dbReference type="ARBA" id="ARBA00023015"/>
    </source>
</evidence>
<feature type="compositionally biased region" description="Basic and acidic residues" evidence="9">
    <location>
        <begin position="835"/>
        <end position="873"/>
    </location>
</feature>
<name>A0A1V9XMR6_9ACAR</name>
<dbReference type="InterPro" id="IPR000953">
    <property type="entry name" value="Chromo/chromo_shadow_dom"/>
</dbReference>
<feature type="compositionally biased region" description="Low complexity" evidence="9">
    <location>
        <begin position="1878"/>
        <end position="1888"/>
    </location>
</feature>
<sequence>MVNDEPAFLPVGTEVSAKYKGAFCEAKIKKVQRSVKCRVSFKNMLGGTVVVADDQVRGSLKVGALIEAKHPDKPGVFQEATVTKIIDQSQYTVVFDDGDVTTLRRNSLCLKSGKHYSDGESLDQLPLTNPEHFSAPVAPGSVGSSCGSGNGSGIAQTRDSPAGKVPNAGSAPSQRKKRTAASLGEFLCREGGAADGGSSQEDDELEATTPRRKRQQQLQQILLVAGTVVLVEAERREDKTPRGGGSSDTYRNKRDALAAPALIVREQSGARKDEVRVKLFRDGQMITVPKKDVQEFDRKQTSLKGHPQKSAIFKALVYLEKGDLPQGWSRRELLDENAEDKDDDSHADDEKNSRSKSDSKDEENKDKDSDKSKGESDEDESESEDEVSAEERDRFVAQLYKFMEERGTPINKGPVLNGKDIDLHQLFSLVRQIGSFDKVTNLNRWRDVYAKMFKEPRASPSQGQQLKGAYKKYLQGFEDLYRKLGMDSHLDAKASGSGGGRSQRIMTRNKQPPLSAVKAGGRQERKAATPPQPPDSPSSASSGKRERLQQQQQQQQQLEQQKQHQEQQKQELEQQRQQQELQKQQEQQRLEQQKLQQQHELFKQEQLKQQQQQQELQKQEQQQHQDLPKQQAEKATVDKEMRDLREDEDKRSLTRSNKQLTKPEDREAAGLSTPKRVRSDSLDPAKRAKDKAVPPSAQKESKTKDDKERMLGTPVSVKKDRRREKGSDSEESEQEAPPSTRKGIMEPLRVNDRIRVKYGHGKQHKVYEAKVLKIEDIEGDSGEKKFFVHYTGWNNRYDEWIHKKRILENITHKLDKGRSSSVSAKKMTAPSLATNERERRDDKESFSSSSEKGDSKSSDSIKDLKDKDTKDQDNGAGSGPLRKKEEDSIEEPRKRRGKPPKKFAESSFEVHIPTRKDATLQTKDSKDKEAGKDAVQGIINKKDDDIKEKDSPSRKMESRDIKEEKGRVAKEDKTTKDSKELPVIFTDPGMAQTVGIKEERKEAPVAESPAPAPVKKLVEVSPEHAARVFAVKSKPPESSPPPVSISVQGTQGVLTTPHATSPSEKGKERDVTLLVGIKDKEAKESRESLTDLKKDRPAEDEPAGKEKPTTPKRARLAKRKKPATPSSEKMDKVQKIDKTEDKSDGGASVDKSAVSQAPCIKVQIDEVRQASLGVKDEQSEGEDTDIEKDLVVPTLLPLPATTAVVAFSSNESQLVEEDDEGDEETLKPCGGGAEEEASTEVEEGHLEDSLAENQSMNLDESGIEALEQETPVPPPTPNEEAAPQVALPAATSTPGQLEERRSTRAPIESAASPITTKIRKPRARRVSESRDEDCDAVEPKEKESREKKDAAKVASDKEEKPEEKRPATGTKSRVRKTSENQTDEDTLAMKKRVRKVSEMTLSSAPRITFPKKEEFKSTEAAIIVAVQSNKGTVDETKQIEPVIKHASTSFEDKVTEIRTGPILPRQLSLVAGFRPTPKETSGSSSAIVIVEKDKPREEKTTKEIKDKDIVSSQEVRAETAPVHYLPKKRRIQQKLDEEANALPSIVVAKKARIEEPAKVEIMKQELKEMDAVSDTSEEKMFIAEDTEDCGDDASIDKELDAKDGDRLANDRPKESKIISLNKETTSKVVVNKENDYLSRDSKEKERREEKERAAAGDALAALANACGEAEVVKEEEGSSPVIDKEIKQEEQEGDTEGADAGEQAGGLFLICEENVLPESPVPHNQGQANQGDSQDGPADGAAVLGGGRLGEMQSACCVTEVTPPTTPDDSQSSGLTTGASGVNVTPAERRAAIATIGEKSGDKTGEQRVGNASAGHGTVGNTGGPDEESTMSADSSDSARQLSAVEREREKSARGGKGGLSSGTRGGRIKRTRKTLRQKAQQGQAQRRAGAERARSPDGHSLSGGFRGSDRDGAPLGTSQGGAGQLGRHAGLLCAQMPPNYDPAKPPRFNFNLPIGEVEDVEERIGIIQERLCELKKTYMALKAEVALIDRKRKRIRRREAARAENSVSSSPRPHPSPLRAGNED</sequence>
<feature type="compositionally biased region" description="Acidic residues" evidence="9">
    <location>
        <begin position="336"/>
        <end position="347"/>
    </location>
</feature>
<accession>A0A1V9XMR6</accession>
<dbReference type="CDD" id="cd20390">
    <property type="entry name" value="Tudor_ARID4_rpt2"/>
    <property type="match status" value="1"/>
</dbReference>
<dbReference type="CDD" id="cd20389">
    <property type="entry name" value="Tudor_ARID4_rpt1"/>
    <property type="match status" value="1"/>
</dbReference>
<dbReference type="SMART" id="SM00298">
    <property type="entry name" value="CHROMO"/>
    <property type="match status" value="1"/>
</dbReference>
<feature type="region of interest" description="Disordered" evidence="9">
    <location>
        <begin position="1995"/>
        <end position="2025"/>
    </location>
</feature>
<dbReference type="InParanoid" id="A0A1V9XMR6"/>
<evidence type="ECO:0000256" key="8">
    <source>
        <dbReference type="ARBA" id="ARBA00023242"/>
    </source>
</evidence>
<feature type="compositionally biased region" description="Basic and acidic residues" evidence="9">
    <location>
        <begin position="1630"/>
        <end position="1654"/>
    </location>
</feature>
<dbReference type="SMART" id="SM01014">
    <property type="entry name" value="ARID"/>
    <property type="match status" value="1"/>
</dbReference>
<dbReference type="GO" id="GO:0005634">
    <property type="term" value="C:nucleus"/>
    <property type="evidence" value="ECO:0007669"/>
    <property type="project" value="TreeGrafter"/>
</dbReference>
<dbReference type="InterPro" id="IPR025995">
    <property type="entry name" value="Tudor-knot"/>
</dbReference>
<dbReference type="SUPFAM" id="SSF46774">
    <property type="entry name" value="ARID-like"/>
    <property type="match status" value="1"/>
</dbReference>
<evidence type="ECO:0000256" key="3">
    <source>
        <dbReference type="ARBA" id="ARBA00022843"/>
    </source>
</evidence>
<dbReference type="Proteomes" id="UP000192247">
    <property type="component" value="Unassembled WGS sequence"/>
</dbReference>
<evidence type="ECO:0000256" key="1">
    <source>
        <dbReference type="ARBA" id="ARBA00022499"/>
    </source>
</evidence>
<dbReference type="STRING" id="418985.A0A1V9XMR6"/>
<feature type="compositionally biased region" description="Basic and acidic residues" evidence="9">
    <location>
        <begin position="1337"/>
        <end position="1366"/>
    </location>
</feature>
<gene>
    <name evidence="11" type="ORF">BIW11_08835</name>
</gene>
<evidence type="ECO:0000256" key="7">
    <source>
        <dbReference type="ARBA" id="ARBA00023163"/>
    </source>
</evidence>